<dbReference type="PANTHER" id="PTHR42895:SF2">
    <property type="entry name" value="IRON-SULFUR CLUSTER PROTEIN"/>
    <property type="match status" value="1"/>
</dbReference>
<name>F4LTH1_TEPAE</name>
<evidence type="ECO:0000313" key="2">
    <source>
        <dbReference type="EMBL" id="CDI40350.1"/>
    </source>
</evidence>
<dbReference type="InterPro" id="IPR001041">
    <property type="entry name" value="2Fe-2S_ferredoxin-type"/>
</dbReference>
<dbReference type="Gene3D" id="3.30.420.480">
    <property type="entry name" value="Domain of unknown function (DUF4445)"/>
    <property type="match status" value="1"/>
</dbReference>
<dbReference type="PANTHER" id="PTHR42895">
    <property type="entry name" value="IRON-SULFUR CLUSTER-BINDING PROTEIN-RELATED"/>
    <property type="match status" value="1"/>
</dbReference>
<dbReference type="RefSeq" id="WP_013777426.1">
    <property type="nucleotide sequence ID" value="NC_015519.1"/>
</dbReference>
<dbReference type="OrthoDB" id="9810588at2"/>
<dbReference type="Pfam" id="PF14574">
    <property type="entry name" value="RACo_C_ter"/>
    <property type="match status" value="1"/>
</dbReference>
<dbReference type="AlphaFoldDB" id="F4LTH1"/>
<dbReference type="InterPro" id="IPR052911">
    <property type="entry name" value="Corrinoid_activation_enz"/>
</dbReference>
<dbReference type="EMBL" id="HF563609">
    <property type="protein sequence ID" value="CDI40350.1"/>
    <property type="molecule type" value="Genomic_DNA"/>
</dbReference>
<gene>
    <name evidence="2" type="ordered locus">TEPIRE1_0333</name>
</gene>
<dbReference type="Proteomes" id="UP000010802">
    <property type="component" value="Chromosome"/>
</dbReference>
<dbReference type="HOGENOM" id="CLU_019091_0_0_9"/>
<dbReference type="KEGG" id="tae:TepiRe1_0333"/>
<sequence length="609" mass="66697">MSQKVKIFFPLQQKQVFIEKGATVATACASAGFPLDLVCGGKGKCGKCSVEIERNGLRETTLACQEKVYSELKVFLRENQIKKTIKVLTENTSSECVFNPSLKKVYIDKKSLDMPIGFGIWESIIQHLDFKVETPSLSLAQRLAFLQNNEDVHGMTLIFYNEQLIAIEKDNTVDKLYGFAIDIGTTTVAAYLYNLANGERIGVYSALNGQIAEGADIITRIVACINRPDGLNVLQNEIIETINSLLREAVTEQKIDKQHIYAMALCGNSAMQHLFLGLYPESLGKAPFVSVVKSDMTVKAEQLGLDMNTEGIVHFLPLIGGFVGADTTAVLLSLLELGKDCDEKRLIIDLGTNGEIVVGNRSKMLAASTAAGPALEGAGIKFGMRGTNGAIERVNLCNGKIELKIIMDEKPQGICGSGLIDVIAEMLKVGIINENGRLLKREEYLAKCLPLYRGLADYLTEVDGISVFILVPAEKTQHGKDIYISQKDIRAVQLAKGAIYTGCMLLLKEYGISGKELKEILIAGAFGNYIDVKKGQYIGLLPSFEGVPVRSIGNAAGAGVQRFLLSREIQNQTADLIKNISHIELALNPDFRDEYFKNVNFPKHKPEDC</sequence>
<proteinExistence type="predicted"/>
<evidence type="ECO:0000313" key="3">
    <source>
        <dbReference type="Proteomes" id="UP000010802"/>
    </source>
</evidence>
<dbReference type="InterPro" id="IPR027980">
    <property type="entry name" value="RACo_C"/>
</dbReference>
<dbReference type="PROSITE" id="PS51085">
    <property type="entry name" value="2FE2S_FER_2"/>
    <property type="match status" value="1"/>
</dbReference>
<dbReference type="eggNOG" id="COG3894">
    <property type="taxonomic scope" value="Bacteria"/>
</dbReference>
<dbReference type="InterPro" id="IPR041414">
    <property type="entry name" value="Raco-like_middle"/>
</dbReference>
<protein>
    <submittedName>
        <fullName evidence="2">Ferredoxin</fullName>
    </submittedName>
</protein>
<keyword evidence="3" id="KW-1185">Reference proteome</keyword>
<dbReference type="InterPro" id="IPR042259">
    <property type="entry name" value="Raco-like_middle_sf"/>
</dbReference>
<dbReference type="Gene3D" id="3.10.20.30">
    <property type="match status" value="1"/>
</dbReference>
<dbReference type="SUPFAM" id="SSF54292">
    <property type="entry name" value="2Fe-2S ferredoxin-like"/>
    <property type="match status" value="1"/>
</dbReference>
<dbReference type="KEGG" id="tep:TepRe1_0299"/>
<dbReference type="InterPro" id="IPR043129">
    <property type="entry name" value="ATPase_NBD"/>
</dbReference>
<dbReference type="SUPFAM" id="SSF53067">
    <property type="entry name" value="Actin-like ATPase domain"/>
    <property type="match status" value="1"/>
</dbReference>
<organism evidence="2 3">
    <name type="scientific">Tepidanaerobacter acetatoxydans (strain DSM 21804 / JCM 16047 / Re1)</name>
    <dbReference type="NCBI Taxonomy" id="1209989"/>
    <lineage>
        <taxon>Bacteria</taxon>
        <taxon>Bacillati</taxon>
        <taxon>Bacillota</taxon>
        <taxon>Clostridia</taxon>
        <taxon>Thermosediminibacterales</taxon>
        <taxon>Tepidanaerobacteraceae</taxon>
        <taxon>Tepidanaerobacter</taxon>
    </lineage>
</organism>
<dbReference type="STRING" id="1209989.TepRe1_0299"/>
<dbReference type="GO" id="GO:0051536">
    <property type="term" value="F:iron-sulfur cluster binding"/>
    <property type="evidence" value="ECO:0007669"/>
    <property type="project" value="InterPro"/>
</dbReference>
<evidence type="ECO:0000259" key="1">
    <source>
        <dbReference type="PROSITE" id="PS51085"/>
    </source>
</evidence>
<reference evidence="3" key="1">
    <citation type="journal article" date="2013" name="Genome Announc.">
        <title>First genome sequence of a syntrophic acetate-oxidizing bacterium, Tepidanaerobacter acetatoxydans strain Re1.</title>
        <authorList>
            <person name="Manzoor S."/>
            <person name="Bongcam-Rudloff E."/>
            <person name="Schnurer A."/>
            <person name="Muller B."/>
        </authorList>
    </citation>
    <scope>NUCLEOTIDE SEQUENCE [LARGE SCALE GENOMIC DNA]</scope>
    <source>
        <strain evidence="3">Re1</strain>
    </source>
</reference>
<accession>F4LTH1</accession>
<dbReference type="InterPro" id="IPR036010">
    <property type="entry name" value="2Fe-2S_ferredoxin-like_sf"/>
</dbReference>
<dbReference type="InterPro" id="IPR012675">
    <property type="entry name" value="Beta-grasp_dom_sf"/>
</dbReference>
<feature type="domain" description="2Fe-2S ferredoxin-type" evidence="1">
    <location>
        <begin position="3"/>
        <end position="80"/>
    </location>
</feature>
<dbReference type="Pfam" id="PF17651">
    <property type="entry name" value="Raco_middle"/>
    <property type="match status" value="1"/>
</dbReference>